<accession>A0AAD6Z222</accession>
<dbReference type="EMBL" id="JARIHO010000103">
    <property type="protein sequence ID" value="KAJ7303721.1"/>
    <property type="molecule type" value="Genomic_DNA"/>
</dbReference>
<name>A0AAD6Z222_9AGAR</name>
<reference evidence="2" key="1">
    <citation type="submission" date="2023-03" db="EMBL/GenBank/DDBJ databases">
        <title>Massive genome expansion in bonnet fungi (Mycena s.s.) driven by repeated elements and novel gene families across ecological guilds.</title>
        <authorList>
            <consortium name="Lawrence Berkeley National Laboratory"/>
            <person name="Harder C.B."/>
            <person name="Miyauchi S."/>
            <person name="Viragh M."/>
            <person name="Kuo A."/>
            <person name="Thoen E."/>
            <person name="Andreopoulos B."/>
            <person name="Lu D."/>
            <person name="Skrede I."/>
            <person name="Drula E."/>
            <person name="Henrissat B."/>
            <person name="Morin E."/>
            <person name="Kohler A."/>
            <person name="Barry K."/>
            <person name="LaButti K."/>
            <person name="Morin E."/>
            <person name="Salamov A."/>
            <person name="Lipzen A."/>
            <person name="Mereny Z."/>
            <person name="Hegedus B."/>
            <person name="Baldrian P."/>
            <person name="Stursova M."/>
            <person name="Weitz H."/>
            <person name="Taylor A."/>
            <person name="Grigoriev I.V."/>
            <person name="Nagy L.G."/>
            <person name="Martin F."/>
            <person name="Kauserud H."/>
        </authorList>
    </citation>
    <scope>NUCLEOTIDE SEQUENCE</scope>
    <source>
        <strain evidence="2">CBHHK002</strain>
    </source>
</reference>
<keyword evidence="3" id="KW-1185">Reference proteome</keyword>
<evidence type="ECO:0000313" key="2">
    <source>
        <dbReference type="EMBL" id="KAJ7303721.1"/>
    </source>
</evidence>
<dbReference type="AlphaFoldDB" id="A0AAD6Z222"/>
<evidence type="ECO:0000256" key="1">
    <source>
        <dbReference type="SAM" id="MobiDB-lite"/>
    </source>
</evidence>
<organism evidence="2 3">
    <name type="scientific">Mycena albidolilacea</name>
    <dbReference type="NCBI Taxonomy" id="1033008"/>
    <lineage>
        <taxon>Eukaryota</taxon>
        <taxon>Fungi</taxon>
        <taxon>Dikarya</taxon>
        <taxon>Basidiomycota</taxon>
        <taxon>Agaricomycotina</taxon>
        <taxon>Agaricomycetes</taxon>
        <taxon>Agaricomycetidae</taxon>
        <taxon>Agaricales</taxon>
        <taxon>Marasmiineae</taxon>
        <taxon>Mycenaceae</taxon>
        <taxon>Mycena</taxon>
    </lineage>
</organism>
<comment type="caution">
    <text evidence="2">The sequence shown here is derived from an EMBL/GenBank/DDBJ whole genome shotgun (WGS) entry which is preliminary data.</text>
</comment>
<gene>
    <name evidence="2" type="ORF">DFH08DRAFT_825654</name>
</gene>
<feature type="region of interest" description="Disordered" evidence="1">
    <location>
        <begin position="1"/>
        <end position="26"/>
    </location>
</feature>
<protein>
    <submittedName>
        <fullName evidence="2">Uncharacterized protein</fullName>
    </submittedName>
</protein>
<evidence type="ECO:0000313" key="3">
    <source>
        <dbReference type="Proteomes" id="UP001218218"/>
    </source>
</evidence>
<sequence>MGLSVREVENVPETDSERRRAKLGTNTRNRVLQATEPVRVVPNPSRTRFERDGEDMKCLPAYWRNGSSIGSARCSLGPSSTNRLVSSIRLAATFARDSLAHRVTGYGVCGIVLAIFHRTPDINLNTEPADLPVLSVISSRKSVMCHLQLRKIITPPLDICNVHGTGSLLALRGTELTRVPASQRLPRDLLADTRGFPGWIIGIRGINRRSPTPNATNFVVPRDHTASGKASLGNSPGLSPI</sequence>
<feature type="compositionally biased region" description="Polar residues" evidence="1">
    <location>
        <begin position="232"/>
        <end position="241"/>
    </location>
</feature>
<dbReference type="Proteomes" id="UP001218218">
    <property type="component" value="Unassembled WGS sequence"/>
</dbReference>
<proteinExistence type="predicted"/>
<feature type="region of interest" description="Disordered" evidence="1">
    <location>
        <begin position="221"/>
        <end position="241"/>
    </location>
</feature>